<dbReference type="PANTHER" id="PTHR15665:SF1">
    <property type="entry name" value="PROTEIN ASTEROID HOMOLOG 1"/>
    <property type="match status" value="1"/>
</dbReference>
<dbReference type="Gene3D" id="3.40.50.1010">
    <property type="entry name" value="5'-nuclease"/>
    <property type="match status" value="1"/>
</dbReference>
<keyword evidence="4" id="KW-1185">Reference proteome</keyword>
<comment type="caution">
    <text evidence="3">The sequence shown here is derived from an EMBL/GenBank/DDBJ whole genome shotgun (WGS) entry which is preliminary data.</text>
</comment>
<gene>
    <name evidence="3" type="ORF">QQS21_008798</name>
</gene>
<dbReference type="AlphaFoldDB" id="A0AAJ0CKV8"/>
<protein>
    <recommendedName>
        <fullName evidence="2">Asteroid domain-containing protein</fullName>
    </recommendedName>
</protein>
<reference evidence="3" key="1">
    <citation type="submission" date="2023-06" db="EMBL/GenBank/DDBJ databases">
        <title>Conoideocrella luteorostrata (Hypocreales: Clavicipitaceae), a potential biocontrol fungus for elongate hemlock scale in United States Christmas tree production areas.</title>
        <authorList>
            <person name="Barrett H."/>
            <person name="Lovett B."/>
            <person name="Macias A.M."/>
            <person name="Stajich J.E."/>
            <person name="Kasson M.T."/>
        </authorList>
    </citation>
    <scope>NUCLEOTIDE SEQUENCE</scope>
    <source>
        <strain evidence="3">ARSEF 14590</strain>
    </source>
</reference>
<name>A0AAJ0CKV8_9HYPO</name>
<dbReference type="InterPro" id="IPR026832">
    <property type="entry name" value="Asteroid"/>
</dbReference>
<evidence type="ECO:0000313" key="4">
    <source>
        <dbReference type="Proteomes" id="UP001251528"/>
    </source>
</evidence>
<evidence type="ECO:0000256" key="1">
    <source>
        <dbReference type="ARBA" id="ARBA00007398"/>
    </source>
</evidence>
<proteinExistence type="inferred from homology"/>
<sequence length="545" mass="61532">MGIPQLYASLQPFSKLDILDGEVVVLDGPALAYHILYICRANGASQPSYALLGRVTITWLEKLAMRSVVVRSIYFDGYLPESKLEVRISRMMRSTSEISRLYVSNVQGCPIKYSVNDDREAKFQMFKTGTKSSRRLIDPCFLVPAVIDVLRNHCHYRDITYLVPGEADHFCASEVFHQGGIVITSDSDLLIHNLGHGRVAFFKDLQEDDMSKITFSSFVPRKIFEQLGLAYPEKAIQLAYERKFAPHATLSQIIRKCSHDPSHTTDYLKFREQYCFGGVSTRAVQGISNLAALKHLDPRVSELLVDLRSRDNTSSSLLPIRIFLPPLVECPELRSAWDTSTPIRQLAYRLADYCTLHEDGVPTVQEFRRVQSFSYRGRQVTLPSLNLARQYTKEILLCAGILKTSLYDNDDRFWIALAVALDKLESQRQDREPAIMTIDGNVQNPTATGSTDCVAWNMVHMAAQMQGTLYSLRMLQQVLFSVKDCKMEEEFPDMGPMSSLLAQLTPVERYPSTSEMIQAVRELGHSGTLMATGVLNVAHRAQEDH</sequence>
<dbReference type="InterPro" id="IPR029060">
    <property type="entry name" value="PIN-like_dom_sf"/>
</dbReference>
<feature type="domain" description="Asteroid" evidence="2">
    <location>
        <begin position="139"/>
        <end position="372"/>
    </location>
</feature>
<dbReference type="Proteomes" id="UP001251528">
    <property type="component" value="Unassembled WGS sequence"/>
</dbReference>
<dbReference type="InterPro" id="IPR039436">
    <property type="entry name" value="Asteroid_dom"/>
</dbReference>
<evidence type="ECO:0000313" key="3">
    <source>
        <dbReference type="EMBL" id="KAK2593482.1"/>
    </source>
</evidence>
<dbReference type="EMBL" id="JASWJB010000209">
    <property type="protein sequence ID" value="KAK2593482.1"/>
    <property type="molecule type" value="Genomic_DNA"/>
</dbReference>
<evidence type="ECO:0000259" key="2">
    <source>
        <dbReference type="Pfam" id="PF12813"/>
    </source>
</evidence>
<dbReference type="SUPFAM" id="SSF88723">
    <property type="entry name" value="PIN domain-like"/>
    <property type="match status" value="1"/>
</dbReference>
<accession>A0AAJ0CKV8</accession>
<organism evidence="3 4">
    <name type="scientific">Conoideocrella luteorostrata</name>
    <dbReference type="NCBI Taxonomy" id="1105319"/>
    <lineage>
        <taxon>Eukaryota</taxon>
        <taxon>Fungi</taxon>
        <taxon>Dikarya</taxon>
        <taxon>Ascomycota</taxon>
        <taxon>Pezizomycotina</taxon>
        <taxon>Sordariomycetes</taxon>
        <taxon>Hypocreomycetidae</taxon>
        <taxon>Hypocreales</taxon>
        <taxon>Clavicipitaceae</taxon>
        <taxon>Conoideocrella</taxon>
    </lineage>
</organism>
<dbReference type="PANTHER" id="PTHR15665">
    <property type="entry name" value="ASTEROID PROTEIN"/>
    <property type="match status" value="1"/>
</dbReference>
<dbReference type="Pfam" id="PF12813">
    <property type="entry name" value="XPG_I_2"/>
    <property type="match status" value="1"/>
</dbReference>
<comment type="similarity">
    <text evidence="1">Belongs to the asteroid family.</text>
</comment>